<dbReference type="AlphaFoldDB" id="A0A1M6XDJ7"/>
<dbReference type="EMBL" id="FRAW01000030">
    <property type="protein sequence ID" value="SHL03998.1"/>
    <property type="molecule type" value="Genomic_DNA"/>
</dbReference>
<reference evidence="2" key="1">
    <citation type="submission" date="2016-11" db="EMBL/GenBank/DDBJ databases">
        <authorList>
            <person name="Varghese N."/>
            <person name="Submissions S."/>
        </authorList>
    </citation>
    <scope>NUCLEOTIDE SEQUENCE [LARGE SCALE GENOMIC DNA]</scope>
    <source>
        <strain evidence="2">UWOS</strain>
    </source>
</reference>
<evidence type="ECO:0000313" key="2">
    <source>
        <dbReference type="Proteomes" id="UP000184275"/>
    </source>
</evidence>
<evidence type="ECO:0000313" key="1">
    <source>
        <dbReference type="EMBL" id="SHL03998.1"/>
    </source>
</evidence>
<dbReference type="InterPro" id="IPR046228">
    <property type="entry name" value="DUF6261"/>
</dbReference>
<sequence length="244" mass="26606">MKKLKTTTTITVAAALGYSLVRIYQTESGFAGDAFLKGVMEEIEKRSVELTGAINQNKVLSGLENADVERDEAVKILGTVLAGYSVFPVESKKAAGEKLLAIFNKYGYKITRANYASESSLIESLLEDFSQEEAKANVKELDGIAQILENIRTAQDAFAQANDVYTAGTAVKTESATSIKKTLVLIINDKLLPYLSAMRLVNADMYENFSAKVEREISRINETGRKRGTLSASVMAGSNEKIPE</sequence>
<organism evidence="1 2">
    <name type="scientific">Fibrobacter intestinalis</name>
    <dbReference type="NCBI Taxonomy" id="28122"/>
    <lineage>
        <taxon>Bacteria</taxon>
        <taxon>Pseudomonadati</taxon>
        <taxon>Fibrobacterota</taxon>
        <taxon>Fibrobacteria</taxon>
        <taxon>Fibrobacterales</taxon>
        <taxon>Fibrobacteraceae</taxon>
        <taxon>Fibrobacter</taxon>
    </lineage>
</organism>
<dbReference type="RefSeq" id="WP_073305665.1">
    <property type="nucleotide sequence ID" value="NZ_FRAW01000030.1"/>
</dbReference>
<proteinExistence type="predicted"/>
<dbReference type="Pfam" id="PF19775">
    <property type="entry name" value="DUF6261"/>
    <property type="match status" value="1"/>
</dbReference>
<keyword evidence="2" id="KW-1185">Reference proteome</keyword>
<accession>A0A1M6XDJ7</accession>
<dbReference type="Proteomes" id="UP000184275">
    <property type="component" value="Unassembled WGS sequence"/>
</dbReference>
<protein>
    <submittedName>
        <fullName evidence="1">Uncharacterized protein</fullName>
    </submittedName>
</protein>
<gene>
    <name evidence="1" type="ORF">SAMN05720469_13031</name>
</gene>
<name>A0A1M6XDJ7_9BACT</name>